<dbReference type="Proteomes" id="UP000236291">
    <property type="component" value="Unassembled WGS sequence"/>
</dbReference>
<sequence>MDHECAQLLGISASDLRADMLGLGISDPLSYPVQMDDIAGKTLPVKVKWQVKWKTDSVIGIHDSPEFALDIQSQFPPLDGPQPSLELPPKNVNYEDNTSAQSSQNIDNILFPTVSLSASDEVDPDIIDMSTPTNRSGKQLQTASEIYDVGSVIESKAPSTKMLKKPKKE</sequence>
<proteinExistence type="predicted"/>
<comment type="caution">
    <text evidence="1">The sequence shown here is derived from an EMBL/GenBank/DDBJ whole genome shotgun (WGS) entry which is preliminary data.</text>
</comment>
<reference evidence="1 2" key="1">
    <citation type="journal article" date="2014" name="Am. J. Bot.">
        <title>Genome assembly and annotation for red clover (Trifolium pratense; Fabaceae).</title>
        <authorList>
            <person name="Istvanek J."/>
            <person name="Jaros M."/>
            <person name="Krenek A."/>
            <person name="Repkova J."/>
        </authorList>
    </citation>
    <scope>NUCLEOTIDE SEQUENCE [LARGE SCALE GENOMIC DNA]</scope>
    <source>
        <strain evidence="2">cv. Tatra</strain>
        <tissue evidence="1">Young leaves</tissue>
    </source>
</reference>
<evidence type="ECO:0000313" key="1">
    <source>
        <dbReference type="EMBL" id="PNX93993.1"/>
    </source>
</evidence>
<name>A0A2K3MT50_TRIPR</name>
<organism evidence="1 2">
    <name type="scientific">Trifolium pratense</name>
    <name type="common">Red clover</name>
    <dbReference type="NCBI Taxonomy" id="57577"/>
    <lineage>
        <taxon>Eukaryota</taxon>
        <taxon>Viridiplantae</taxon>
        <taxon>Streptophyta</taxon>
        <taxon>Embryophyta</taxon>
        <taxon>Tracheophyta</taxon>
        <taxon>Spermatophyta</taxon>
        <taxon>Magnoliopsida</taxon>
        <taxon>eudicotyledons</taxon>
        <taxon>Gunneridae</taxon>
        <taxon>Pentapetalae</taxon>
        <taxon>rosids</taxon>
        <taxon>fabids</taxon>
        <taxon>Fabales</taxon>
        <taxon>Fabaceae</taxon>
        <taxon>Papilionoideae</taxon>
        <taxon>50 kb inversion clade</taxon>
        <taxon>NPAAA clade</taxon>
        <taxon>Hologalegina</taxon>
        <taxon>IRL clade</taxon>
        <taxon>Trifolieae</taxon>
        <taxon>Trifolium</taxon>
    </lineage>
</organism>
<dbReference type="EMBL" id="ASHM01012031">
    <property type="protein sequence ID" value="PNX93993.1"/>
    <property type="molecule type" value="Genomic_DNA"/>
</dbReference>
<accession>A0A2K3MT50</accession>
<protein>
    <submittedName>
        <fullName evidence="1">Replication factor-A carboxy-terminal domain protein</fullName>
    </submittedName>
</protein>
<gene>
    <name evidence="1" type="ORF">L195_g017158</name>
</gene>
<dbReference type="AlphaFoldDB" id="A0A2K3MT50"/>
<evidence type="ECO:0000313" key="2">
    <source>
        <dbReference type="Proteomes" id="UP000236291"/>
    </source>
</evidence>
<reference evidence="1 2" key="2">
    <citation type="journal article" date="2017" name="Front. Plant Sci.">
        <title>Gene Classification and Mining of Molecular Markers Useful in Red Clover (Trifolium pratense) Breeding.</title>
        <authorList>
            <person name="Istvanek J."/>
            <person name="Dluhosova J."/>
            <person name="Dluhos P."/>
            <person name="Patkova L."/>
            <person name="Nedelnik J."/>
            <person name="Repkova J."/>
        </authorList>
    </citation>
    <scope>NUCLEOTIDE SEQUENCE [LARGE SCALE GENOMIC DNA]</scope>
    <source>
        <strain evidence="2">cv. Tatra</strain>
        <tissue evidence="1">Young leaves</tissue>
    </source>
</reference>